<evidence type="ECO:0000313" key="1">
    <source>
        <dbReference type="EMBL" id="TXK20956.1"/>
    </source>
</evidence>
<protein>
    <submittedName>
        <fullName evidence="1">Uncharacterized protein</fullName>
    </submittedName>
</protein>
<dbReference type="Proteomes" id="UP000321926">
    <property type="component" value="Unassembled WGS sequence"/>
</dbReference>
<gene>
    <name evidence="1" type="ORF">FVR03_23825</name>
</gene>
<keyword evidence="2" id="KW-1185">Reference proteome</keyword>
<reference evidence="1 2" key="1">
    <citation type="submission" date="2019-08" db="EMBL/GenBank/DDBJ databases">
        <authorList>
            <person name="Shi S."/>
        </authorList>
    </citation>
    <scope>NUCLEOTIDE SEQUENCE [LARGE SCALE GENOMIC DNA]</scope>
    <source>
        <strain evidence="1 2">GY10130</strain>
    </source>
</reference>
<sequence>MMLMMLGVSLIIIYVWYSIFEKPKIRLKQDLEKGIKVTQAATVNKIKNKKEGKSYLMSNGLEVKESDFEDENLIEGSVEEGIELIITYTSYHKMILNIKSKSTALNQI</sequence>
<dbReference type="AlphaFoldDB" id="A0A5C8IJ51"/>
<evidence type="ECO:0000313" key="2">
    <source>
        <dbReference type="Proteomes" id="UP000321926"/>
    </source>
</evidence>
<dbReference type="EMBL" id="VRTY01000190">
    <property type="protein sequence ID" value="TXK20956.1"/>
    <property type="molecule type" value="Genomic_DNA"/>
</dbReference>
<proteinExistence type="predicted"/>
<dbReference type="RefSeq" id="WP_222707312.1">
    <property type="nucleotide sequence ID" value="NZ_VRTY01000190.1"/>
</dbReference>
<comment type="caution">
    <text evidence="1">The sequence shown here is derived from an EMBL/GenBank/DDBJ whole genome shotgun (WGS) entry which is preliminary data.</text>
</comment>
<accession>A0A5C8IJ51</accession>
<name>A0A5C8IJ51_9BACT</name>
<organism evidence="1 2">
    <name type="scientific">Pontibacter qinzhouensis</name>
    <dbReference type="NCBI Taxonomy" id="2603253"/>
    <lineage>
        <taxon>Bacteria</taxon>
        <taxon>Pseudomonadati</taxon>
        <taxon>Bacteroidota</taxon>
        <taxon>Cytophagia</taxon>
        <taxon>Cytophagales</taxon>
        <taxon>Hymenobacteraceae</taxon>
        <taxon>Pontibacter</taxon>
    </lineage>
</organism>